<dbReference type="AlphaFoldDB" id="A0A7R9P6M1"/>
<evidence type="ECO:0000256" key="3">
    <source>
        <dbReference type="ARBA" id="ARBA00022525"/>
    </source>
</evidence>
<protein>
    <submittedName>
        <fullName evidence="6">(California timema) hypothetical protein</fullName>
    </submittedName>
</protein>
<name>A0A7R9P6M1_TIMCA</name>
<keyword evidence="3" id="KW-0964">Secreted</keyword>
<dbReference type="GO" id="GO:0009416">
    <property type="term" value="P:response to light stimulus"/>
    <property type="evidence" value="ECO:0007669"/>
    <property type="project" value="InterPro"/>
</dbReference>
<evidence type="ECO:0000256" key="4">
    <source>
        <dbReference type="ARBA" id="ARBA00022815"/>
    </source>
</evidence>
<keyword evidence="5" id="KW-0732">Signal</keyword>
<evidence type="ECO:0000256" key="5">
    <source>
        <dbReference type="SAM" id="SignalP"/>
    </source>
</evidence>
<proteinExistence type="inferred from homology"/>
<evidence type="ECO:0000256" key="2">
    <source>
        <dbReference type="ARBA" id="ARBA00010172"/>
    </source>
</evidence>
<gene>
    <name evidence="6" type="ORF">TCMB3V08_LOCUS4743</name>
</gene>
<comment type="similarity">
    <text evidence="2">Belongs to the arthropod PDH family.</text>
</comment>
<evidence type="ECO:0000313" key="6">
    <source>
        <dbReference type="EMBL" id="CAD7572085.1"/>
    </source>
</evidence>
<feature type="chain" id="PRO_5030789762" evidence="5">
    <location>
        <begin position="27"/>
        <end position="199"/>
    </location>
</feature>
<dbReference type="Pfam" id="PF06324">
    <property type="entry name" value="Pigment_DH"/>
    <property type="match status" value="1"/>
</dbReference>
<sequence>MEFVSCFWKVVTGQILVLELTHTCLTAPHCVCHHWSVLEKALIKFKAKSVCNAPICPGPGTIEPIVLSPLVAGLYKSKELQSLIKCSHLEIYLNYPQSQDNLSPVFIFIIPRPDTSTPGMKRLGHILLILSMLRLFCFAAAIQYDEEKYLEREVSKELTNWIMQMIHRSEPAMCPHKRNSELINSLLALPKVLNDAGRK</sequence>
<comment type="subcellular location">
    <subcellularLocation>
        <location evidence="1">Secreted</location>
    </subcellularLocation>
</comment>
<reference evidence="6" key="1">
    <citation type="submission" date="2020-11" db="EMBL/GenBank/DDBJ databases">
        <authorList>
            <person name="Tran Van P."/>
        </authorList>
    </citation>
    <scope>NUCLEOTIDE SEQUENCE</scope>
</reference>
<feature type="signal peptide" evidence="5">
    <location>
        <begin position="1"/>
        <end position="26"/>
    </location>
</feature>
<evidence type="ECO:0000256" key="1">
    <source>
        <dbReference type="ARBA" id="ARBA00004613"/>
    </source>
</evidence>
<dbReference type="EMBL" id="OE180839">
    <property type="protein sequence ID" value="CAD7572085.1"/>
    <property type="molecule type" value="Genomic_DNA"/>
</dbReference>
<accession>A0A7R9P6M1</accession>
<dbReference type="GO" id="GO:0005179">
    <property type="term" value="F:hormone activity"/>
    <property type="evidence" value="ECO:0007669"/>
    <property type="project" value="InterPro"/>
</dbReference>
<organism evidence="6">
    <name type="scientific">Timema californicum</name>
    <name type="common">California timema</name>
    <name type="synonym">Walking stick</name>
    <dbReference type="NCBI Taxonomy" id="61474"/>
    <lineage>
        <taxon>Eukaryota</taxon>
        <taxon>Metazoa</taxon>
        <taxon>Ecdysozoa</taxon>
        <taxon>Arthropoda</taxon>
        <taxon>Hexapoda</taxon>
        <taxon>Insecta</taxon>
        <taxon>Pterygota</taxon>
        <taxon>Neoptera</taxon>
        <taxon>Polyneoptera</taxon>
        <taxon>Phasmatodea</taxon>
        <taxon>Timematodea</taxon>
        <taxon>Timematoidea</taxon>
        <taxon>Timematidae</taxon>
        <taxon>Timema</taxon>
    </lineage>
</organism>
<dbReference type="InterPro" id="IPR009396">
    <property type="entry name" value="Pigment_DH"/>
</dbReference>
<keyword evidence="4" id="KW-0027">Amidation</keyword>
<dbReference type="GO" id="GO:0005576">
    <property type="term" value="C:extracellular region"/>
    <property type="evidence" value="ECO:0007669"/>
    <property type="project" value="UniProtKB-SubCell"/>
</dbReference>